<sequence length="443" mass="50980">MTYNTKNLVLIFLFFYFLESKLNADEMIKFNENPKNYREIKKNSIEYNIQENVNLWEQENAKVDILRAENNNISKNNSQSSLDFIKKDSKNSNIVEKNPENMESKPQITQQNSVQSSDTKDILEESIQKNKQVESHKDSQENRGFIESKLQEQYPYTKDSKNMESKSQNTQDLRTDSKIIPKELSSKEQKRIEKEQLNALKKQEKLIKKAEKNKAHITSGKNIQEVRLKRDFGILGSTISLGINYEMLGLKVAWLAQNTATPPQTQTFSTNINLQNIGLTWGYQFVGRNIHLLTDTRLNLSYNLIKSDQDILISADQLFGYYFPFNSFSGVALKAGATLGFSFDSKKITEIIENKAFGPTTSRDILTFFGVGSKVGLEINLTRFSLGTYFMYYHFYMATFENLSDNFIPFNSNANAKSGGYGFQAILVYRFKKVNNLLHEIHK</sequence>
<dbReference type="AlphaFoldDB" id="A0A347VN29"/>
<comment type="caution">
    <text evidence="3">The sequence shown here is derived from an EMBL/GenBank/DDBJ whole genome shotgun (WGS) entry which is preliminary data.</text>
</comment>
<organism evidence="3 4">
    <name type="scientific">Helicobacter saguini</name>
    <dbReference type="NCBI Taxonomy" id="1548018"/>
    <lineage>
        <taxon>Bacteria</taxon>
        <taxon>Pseudomonadati</taxon>
        <taxon>Campylobacterota</taxon>
        <taxon>Epsilonproteobacteria</taxon>
        <taxon>Campylobacterales</taxon>
        <taxon>Helicobacteraceae</taxon>
        <taxon>Helicobacter</taxon>
    </lineage>
</organism>
<dbReference type="EMBL" id="JRMP02000002">
    <property type="protein sequence ID" value="TLD95594.1"/>
    <property type="molecule type" value="Genomic_DNA"/>
</dbReference>
<evidence type="ECO:0000256" key="1">
    <source>
        <dbReference type="SAM" id="MobiDB-lite"/>
    </source>
</evidence>
<evidence type="ECO:0000313" key="5">
    <source>
        <dbReference type="Proteomes" id="UP000477070"/>
    </source>
</evidence>
<accession>A0A347VN29</accession>
<keyword evidence="4" id="KW-1185">Reference proteome</keyword>
<proteinExistence type="predicted"/>
<dbReference type="Proteomes" id="UP000477070">
    <property type="component" value="Unassembled WGS sequence"/>
</dbReference>
<evidence type="ECO:0000313" key="2">
    <source>
        <dbReference type="EMBL" id="MWV69753.1"/>
    </source>
</evidence>
<dbReference type="STRING" id="1548018.LS64_05515"/>
<reference evidence="3 4" key="2">
    <citation type="journal article" date="2016" name="Infect. Immun.">
        <title>Helicobacter saguini, a Novel Helicobacter Isolated from Cotton-Top Tamarins with Ulcerative Colitis, Has Proinflammatory Properties and Induces Typhlocolitis and Dysplasia in Gnotobiotic IL-10-/- Mice.</title>
        <authorList>
            <person name="Shen Z."/>
            <person name="Mannion A."/>
            <person name="Whary M.T."/>
            <person name="Muthupalani S."/>
            <person name="Sheh A."/>
            <person name="Feng Y."/>
            <person name="Gong G."/>
            <person name="Vandamme P."/>
            <person name="Holcombe H.R."/>
            <person name="Paster B.J."/>
            <person name="Fox J.G."/>
        </authorList>
    </citation>
    <scope>NUCLEOTIDE SEQUENCE [LARGE SCALE GENOMIC DNA]</scope>
    <source>
        <strain evidence="3 4">MIT 97-6194</strain>
    </source>
</reference>
<dbReference type="Proteomes" id="UP000029714">
    <property type="component" value="Unassembled WGS sequence"/>
</dbReference>
<evidence type="ECO:0000313" key="3">
    <source>
        <dbReference type="EMBL" id="TLD95594.1"/>
    </source>
</evidence>
<feature type="compositionally biased region" description="Basic and acidic residues" evidence="1">
    <location>
        <begin position="173"/>
        <end position="183"/>
    </location>
</feature>
<reference evidence="3" key="3">
    <citation type="submission" date="2018-04" db="EMBL/GenBank/DDBJ databases">
        <authorList>
            <person name="Sheh A."/>
            <person name="Shen Z."/>
            <person name="Mannion A.J."/>
            <person name="Fox J.G."/>
        </authorList>
    </citation>
    <scope>NUCLEOTIDE SEQUENCE</scope>
    <source>
        <strain evidence="3">MIT 97-6194</strain>
    </source>
</reference>
<evidence type="ECO:0000313" key="4">
    <source>
        <dbReference type="Proteomes" id="UP000029714"/>
    </source>
</evidence>
<reference evidence="3 4" key="1">
    <citation type="journal article" date="2014" name="Genome Announc.">
        <title>Draft genome sequences of eight enterohepatic helicobacter species isolated from both laboratory and wild rodents.</title>
        <authorList>
            <person name="Sheh A."/>
            <person name="Shen Z."/>
            <person name="Fox J.G."/>
        </authorList>
    </citation>
    <scope>NUCLEOTIDE SEQUENCE [LARGE SCALE GENOMIC DNA]</scope>
    <source>
        <strain evidence="3 4">MIT 97-6194</strain>
    </source>
</reference>
<protein>
    <recommendedName>
        <fullName evidence="6">Outer membrane protein beta-barrel domain-containing protein</fullName>
    </recommendedName>
</protein>
<reference evidence="2 5" key="4">
    <citation type="submission" date="2019-12" db="EMBL/GenBank/DDBJ databases">
        <title>Multi-Generational Helicobacter saguini Isolates.</title>
        <authorList>
            <person name="Mannion A."/>
            <person name="Shen Z."/>
            <person name="Fox J.G."/>
        </authorList>
    </citation>
    <scope>NUCLEOTIDE SEQUENCE [LARGE SCALE GENOMIC DNA]</scope>
    <source>
        <strain evidence="2">16-048</strain>
        <strain evidence="5">16-048 (F4)</strain>
    </source>
</reference>
<dbReference type="EMBL" id="QBIU01000001">
    <property type="protein sequence ID" value="MWV69753.1"/>
    <property type="molecule type" value="Genomic_DNA"/>
</dbReference>
<dbReference type="RefSeq" id="WP_034571438.1">
    <property type="nucleotide sequence ID" value="NZ_JRMP02000002.1"/>
</dbReference>
<feature type="compositionally biased region" description="Basic and acidic residues" evidence="1">
    <location>
        <begin position="118"/>
        <end position="150"/>
    </location>
</feature>
<feature type="region of interest" description="Disordered" evidence="1">
    <location>
        <begin position="95"/>
        <end position="183"/>
    </location>
</feature>
<evidence type="ECO:0008006" key="6">
    <source>
        <dbReference type="Google" id="ProtNLM"/>
    </source>
</evidence>
<feature type="compositionally biased region" description="Polar residues" evidence="1">
    <location>
        <begin position="104"/>
        <end position="117"/>
    </location>
</feature>
<name>A0A347VN29_9HELI</name>
<gene>
    <name evidence="2" type="ORF">DCO61_07015</name>
    <name evidence="3" type="ORF">LS64_001695</name>
</gene>